<dbReference type="AlphaFoldDB" id="A0A0S4J4T0"/>
<proteinExistence type="predicted"/>
<evidence type="ECO:0000313" key="3">
    <source>
        <dbReference type="Proteomes" id="UP000051952"/>
    </source>
</evidence>
<keyword evidence="3" id="KW-1185">Reference proteome</keyword>
<name>A0A0S4J4T0_BODSA</name>
<accession>A0A0S4J4T0</accession>
<feature type="region of interest" description="Disordered" evidence="1">
    <location>
        <begin position="233"/>
        <end position="267"/>
    </location>
</feature>
<gene>
    <name evidence="2" type="ORF">BSAL_86830</name>
</gene>
<evidence type="ECO:0000256" key="1">
    <source>
        <dbReference type="SAM" id="MobiDB-lite"/>
    </source>
</evidence>
<sequence length="297" mass="33017">MNDLIDHSVLNARCRADLRRLLTMFKSNSQKVSNGPVEYDHESLPQCIEQLTSSKAGITKPPMFRPTTAKTTLKVPTQWTSDPSVPKQERKFLESVDERLKRTDSSSRKRTGGALPLTAKEQDFIYRYAEFKHGSKVLRGEEAHEKSFAYRAYTDAFLSFMGRPPSTAELQEADRLTFVEGANARLGVVSKPHAATPHRHISNSSETVTFCGNQVHPPERRVERAAREGSTLLDRTTFSSQSGSPPSSPQRSIGRGRSSASTKLPEIASPEAKKFCSKCNARLPPRLIKTLCPACDK</sequence>
<reference evidence="3" key="1">
    <citation type="submission" date="2015-09" db="EMBL/GenBank/DDBJ databases">
        <authorList>
            <consortium name="Pathogen Informatics"/>
        </authorList>
    </citation>
    <scope>NUCLEOTIDE SEQUENCE [LARGE SCALE GENOMIC DNA]</scope>
    <source>
        <strain evidence="3">Lake Konstanz</strain>
    </source>
</reference>
<dbReference type="VEuPathDB" id="TriTrypDB:BSAL_86830"/>
<feature type="compositionally biased region" description="Basic and acidic residues" evidence="1">
    <location>
        <begin position="94"/>
        <end position="107"/>
    </location>
</feature>
<feature type="region of interest" description="Disordered" evidence="1">
    <location>
        <begin position="94"/>
        <end position="114"/>
    </location>
</feature>
<organism evidence="2 3">
    <name type="scientific">Bodo saltans</name>
    <name type="common">Flagellated protozoan</name>
    <dbReference type="NCBI Taxonomy" id="75058"/>
    <lineage>
        <taxon>Eukaryota</taxon>
        <taxon>Discoba</taxon>
        <taxon>Euglenozoa</taxon>
        <taxon>Kinetoplastea</taxon>
        <taxon>Metakinetoplastina</taxon>
        <taxon>Eubodonida</taxon>
        <taxon>Bodonidae</taxon>
        <taxon>Bodo</taxon>
    </lineage>
</organism>
<dbReference type="Proteomes" id="UP000051952">
    <property type="component" value="Unassembled WGS sequence"/>
</dbReference>
<feature type="compositionally biased region" description="Low complexity" evidence="1">
    <location>
        <begin position="239"/>
        <end position="259"/>
    </location>
</feature>
<dbReference type="OMA" id="VEYDHES"/>
<protein>
    <submittedName>
        <fullName evidence="2">Uncharacterized protein</fullName>
    </submittedName>
</protein>
<evidence type="ECO:0000313" key="2">
    <source>
        <dbReference type="EMBL" id="CUG81760.1"/>
    </source>
</evidence>
<dbReference type="EMBL" id="CYKH01001069">
    <property type="protein sequence ID" value="CUG81760.1"/>
    <property type="molecule type" value="Genomic_DNA"/>
</dbReference>